<accession>A0A926FC72</accession>
<comment type="similarity">
    <text evidence="1">Belongs to the UPF0473 family.</text>
</comment>
<evidence type="ECO:0000256" key="1">
    <source>
        <dbReference type="HAMAP-Rule" id="MF_01448"/>
    </source>
</evidence>
<keyword evidence="3" id="KW-1185">Reference proteome</keyword>
<comment type="caution">
    <text evidence="2">The sequence shown here is derived from an EMBL/GenBank/DDBJ whole genome shotgun (WGS) entry which is preliminary data.</text>
</comment>
<dbReference type="RefSeq" id="WP_262431582.1">
    <property type="nucleotide sequence ID" value="NZ_JACRTE010000003.1"/>
</dbReference>
<name>A0A926FC72_9FIRM</name>
<dbReference type="InterPro" id="IPR009711">
    <property type="entry name" value="UPF0473"/>
</dbReference>
<dbReference type="HAMAP" id="MF_01448">
    <property type="entry name" value="UPF0473"/>
    <property type="match status" value="1"/>
</dbReference>
<evidence type="ECO:0000313" key="3">
    <source>
        <dbReference type="Proteomes" id="UP000647416"/>
    </source>
</evidence>
<proteinExistence type="inferred from homology"/>
<reference evidence="2" key="1">
    <citation type="submission" date="2020-08" db="EMBL/GenBank/DDBJ databases">
        <title>Genome public.</title>
        <authorList>
            <person name="Liu C."/>
            <person name="Sun Q."/>
        </authorList>
    </citation>
    <scope>NUCLEOTIDE SEQUENCE</scope>
    <source>
        <strain evidence="2">NSJ-50</strain>
    </source>
</reference>
<protein>
    <recommendedName>
        <fullName evidence="1">UPF0473 protein H8706_03935</fullName>
    </recommendedName>
</protein>
<dbReference type="EMBL" id="JACRTE010000003">
    <property type="protein sequence ID" value="MBC8596017.1"/>
    <property type="molecule type" value="Genomic_DNA"/>
</dbReference>
<dbReference type="Proteomes" id="UP000647416">
    <property type="component" value="Unassembled WGS sequence"/>
</dbReference>
<organism evidence="2 3">
    <name type="scientific">Qingrenia yutianensis</name>
    <dbReference type="NCBI Taxonomy" id="2763676"/>
    <lineage>
        <taxon>Bacteria</taxon>
        <taxon>Bacillati</taxon>
        <taxon>Bacillota</taxon>
        <taxon>Clostridia</taxon>
        <taxon>Eubacteriales</taxon>
        <taxon>Oscillospiraceae</taxon>
        <taxon>Qingrenia</taxon>
    </lineage>
</organism>
<dbReference type="Pfam" id="PF06949">
    <property type="entry name" value="DUF1292"/>
    <property type="match status" value="1"/>
</dbReference>
<dbReference type="AlphaFoldDB" id="A0A926FC72"/>
<evidence type="ECO:0000313" key="2">
    <source>
        <dbReference type="EMBL" id="MBC8596017.1"/>
    </source>
</evidence>
<sequence length="97" mass="11517">MSEFNFNENKERNIIPFEDENGNKVNFEVIDAFKMDGSEYVALLPADDDDYDTEVFIMRIEKEGEDDVLVYIENDEELDDAFEMFKDRMGDEYDFLD</sequence>
<gene>
    <name evidence="2" type="ORF">H8706_03935</name>
</gene>